<dbReference type="SUPFAM" id="SSF53901">
    <property type="entry name" value="Thiolase-like"/>
    <property type="match status" value="2"/>
</dbReference>
<dbReference type="EMBL" id="JAMWYS010000013">
    <property type="protein sequence ID" value="MCO4291938.1"/>
    <property type="molecule type" value="Genomic_DNA"/>
</dbReference>
<dbReference type="GO" id="GO:0006633">
    <property type="term" value="P:fatty acid biosynthetic process"/>
    <property type="evidence" value="ECO:0007669"/>
    <property type="project" value="TreeGrafter"/>
</dbReference>
<evidence type="ECO:0000256" key="1">
    <source>
        <dbReference type="ARBA" id="ARBA00008467"/>
    </source>
</evidence>
<keyword evidence="6" id="KW-1185">Reference proteome</keyword>
<protein>
    <submittedName>
        <fullName evidence="5">Beta-ketoacyl synthase</fullName>
    </submittedName>
</protein>
<comment type="similarity">
    <text evidence="1 3">Belongs to the thiolase-like superfamily. Beta-ketoacyl-ACP synthases family.</text>
</comment>
<dbReference type="InterPro" id="IPR014030">
    <property type="entry name" value="Ketoacyl_synth_N"/>
</dbReference>
<evidence type="ECO:0000313" key="6">
    <source>
        <dbReference type="Proteomes" id="UP001155182"/>
    </source>
</evidence>
<evidence type="ECO:0000313" key="5">
    <source>
        <dbReference type="EMBL" id="MCO4291938.1"/>
    </source>
</evidence>
<name>A0A9X2JBE4_9SPHI</name>
<dbReference type="AlphaFoldDB" id="A0A9X2JBE4"/>
<gene>
    <name evidence="5" type="ORF">NF867_03570</name>
</gene>
<dbReference type="InterPro" id="IPR020841">
    <property type="entry name" value="PKS_Beta-ketoAc_synthase_dom"/>
</dbReference>
<dbReference type="Pfam" id="PF00109">
    <property type="entry name" value="ketoacyl-synt"/>
    <property type="match status" value="1"/>
</dbReference>
<feature type="domain" description="Ketosynthase family 3 (KS3)" evidence="4">
    <location>
        <begin position="3"/>
        <end position="386"/>
    </location>
</feature>
<accession>A0A9X2JBE4</accession>
<dbReference type="InterPro" id="IPR000794">
    <property type="entry name" value="Beta-ketoacyl_synthase"/>
</dbReference>
<dbReference type="Pfam" id="PF02801">
    <property type="entry name" value="Ketoacyl-synt_C"/>
    <property type="match status" value="1"/>
</dbReference>
<proteinExistence type="inferred from homology"/>
<dbReference type="Proteomes" id="UP001155182">
    <property type="component" value="Unassembled WGS sequence"/>
</dbReference>
<reference evidence="5" key="1">
    <citation type="submission" date="2022-06" db="EMBL/GenBank/DDBJ databases">
        <title>Solitalea sp. MAHUQ-68 isolated from rhizospheric soil.</title>
        <authorList>
            <person name="Huq M.A."/>
        </authorList>
    </citation>
    <scope>NUCLEOTIDE SEQUENCE</scope>
    <source>
        <strain evidence="5">MAHUQ-68</strain>
    </source>
</reference>
<dbReference type="PANTHER" id="PTHR11712:SF336">
    <property type="entry name" value="3-OXOACYL-[ACYL-CARRIER-PROTEIN] SYNTHASE, MITOCHONDRIAL"/>
    <property type="match status" value="1"/>
</dbReference>
<dbReference type="InterPro" id="IPR016039">
    <property type="entry name" value="Thiolase-like"/>
</dbReference>
<evidence type="ECO:0000256" key="3">
    <source>
        <dbReference type="RuleBase" id="RU003694"/>
    </source>
</evidence>
<keyword evidence="2 3" id="KW-0808">Transferase</keyword>
<evidence type="ECO:0000259" key="4">
    <source>
        <dbReference type="PROSITE" id="PS52004"/>
    </source>
</evidence>
<dbReference type="PANTHER" id="PTHR11712">
    <property type="entry name" value="POLYKETIDE SYNTHASE-RELATED"/>
    <property type="match status" value="1"/>
</dbReference>
<dbReference type="GO" id="GO:0004315">
    <property type="term" value="F:3-oxoacyl-[acyl-carrier-protein] synthase activity"/>
    <property type="evidence" value="ECO:0007669"/>
    <property type="project" value="TreeGrafter"/>
</dbReference>
<sequence length="388" mass="41914">MDQIKIAIVGWGSVSALGAEKKDIWTTYLTPQHCFSRKEFPMGNEWVAVLDKKSAQLVAKVAEESSKYRQLDPTAWYAMAASRIAVEQAGWQNDDTIGINLGSSRGATEAFEKYHTQFIDSGEQNTDTLSSPTTTLGNIASWVGVDLGSHGPQISHSITCSTALHAVLNAVAWLKSGLSDKFLAGGSEAPLTPFTLAQMKALKVYANTDTDFPCQSMNLLKTRNSMILGEGAAVFALQREAENALAFITGIGYGTEIIKHGASISENATCQQQAIRMAIKGHDPESIDAIVLHSPGTVKGDESEIKAIEAVFGNYKPLLTSNKWKIGHTFGASGSLSMEMAILMLQHNQFIQPPYLLQQEIKKPLKKILVNAVGFGGNAVSILIERGK</sequence>
<dbReference type="PROSITE" id="PS52004">
    <property type="entry name" value="KS3_2"/>
    <property type="match status" value="1"/>
</dbReference>
<dbReference type="RefSeq" id="WP_252586173.1">
    <property type="nucleotide sequence ID" value="NZ_JAMWYS010000013.1"/>
</dbReference>
<dbReference type="InterPro" id="IPR014031">
    <property type="entry name" value="Ketoacyl_synth_C"/>
</dbReference>
<evidence type="ECO:0000256" key="2">
    <source>
        <dbReference type="ARBA" id="ARBA00022679"/>
    </source>
</evidence>
<organism evidence="5 6">
    <name type="scientific">Solitalea agri</name>
    <dbReference type="NCBI Taxonomy" id="2953739"/>
    <lineage>
        <taxon>Bacteria</taxon>
        <taxon>Pseudomonadati</taxon>
        <taxon>Bacteroidota</taxon>
        <taxon>Sphingobacteriia</taxon>
        <taxon>Sphingobacteriales</taxon>
        <taxon>Sphingobacteriaceae</taxon>
        <taxon>Solitalea</taxon>
    </lineage>
</organism>
<dbReference type="SMART" id="SM00825">
    <property type="entry name" value="PKS_KS"/>
    <property type="match status" value="1"/>
</dbReference>
<dbReference type="Gene3D" id="3.40.47.10">
    <property type="match status" value="1"/>
</dbReference>
<comment type="caution">
    <text evidence="5">The sequence shown here is derived from an EMBL/GenBank/DDBJ whole genome shotgun (WGS) entry which is preliminary data.</text>
</comment>